<evidence type="ECO:0000259" key="1">
    <source>
        <dbReference type="PROSITE" id="PS50937"/>
    </source>
</evidence>
<organism evidence="2 3">
    <name type="scientific">Pseudonocardia abyssalis</name>
    <dbReference type="NCBI Taxonomy" id="2792008"/>
    <lineage>
        <taxon>Bacteria</taxon>
        <taxon>Bacillati</taxon>
        <taxon>Actinomycetota</taxon>
        <taxon>Actinomycetes</taxon>
        <taxon>Pseudonocardiales</taxon>
        <taxon>Pseudonocardiaceae</taxon>
        <taxon>Pseudonocardia</taxon>
    </lineage>
</organism>
<name>A0ABS6UTE7_9PSEU</name>
<dbReference type="PANTHER" id="PTHR30204:SF92">
    <property type="entry name" value="HTH-TYPE TRANSCRIPTIONAL REGULATOR ZNTR"/>
    <property type="match status" value="1"/>
</dbReference>
<gene>
    <name evidence="2" type="ORF">I4I81_12200</name>
</gene>
<dbReference type="EMBL" id="JADQDK010000001">
    <property type="protein sequence ID" value="MBW0135014.1"/>
    <property type="molecule type" value="Genomic_DNA"/>
</dbReference>
<accession>A0ABS6UTE7</accession>
<keyword evidence="3" id="KW-1185">Reference proteome</keyword>
<sequence>MGSFRISQLAERSGVPATTLRFYDSAGLLPAQRSESGYRVYEEQAVERLEFIRAAKHVGLQLHEIRELLSAWEHGTCSGVRAQLRPMISARIADAERRAAELEVFSTSLRASLAHLDALPDRATQCDPTCSFLELRGSTRDEAGVTQ</sequence>
<proteinExistence type="predicted"/>
<protein>
    <submittedName>
        <fullName evidence="2">MerR family transcriptional regulator</fullName>
    </submittedName>
</protein>
<dbReference type="RefSeq" id="WP_218603072.1">
    <property type="nucleotide sequence ID" value="NZ_JADQDJ010000103.1"/>
</dbReference>
<dbReference type="InterPro" id="IPR000551">
    <property type="entry name" value="MerR-type_HTH_dom"/>
</dbReference>
<dbReference type="Pfam" id="PF13411">
    <property type="entry name" value="MerR_1"/>
    <property type="match status" value="1"/>
</dbReference>
<comment type="caution">
    <text evidence="2">The sequence shown here is derived from an EMBL/GenBank/DDBJ whole genome shotgun (WGS) entry which is preliminary data.</text>
</comment>
<dbReference type="Proteomes" id="UP000694287">
    <property type="component" value="Unassembled WGS sequence"/>
</dbReference>
<dbReference type="SMART" id="SM00422">
    <property type="entry name" value="HTH_MERR"/>
    <property type="match status" value="1"/>
</dbReference>
<evidence type="ECO:0000313" key="2">
    <source>
        <dbReference type="EMBL" id="MBW0135014.1"/>
    </source>
</evidence>
<dbReference type="InterPro" id="IPR047057">
    <property type="entry name" value="MerR_fam"/>
</dbReference>
<feature type="domain" description="HTH merR-type" evidence="1">
    <location>
        <begin position="3"/>
        <end position="71"/>
    </location>
</feature>
<reference evidence="2 3" key="1">
    <citation type="submission" date="2020-11" db="EMBL/GenBank/DDBJ databases">
        <title>Pseudonocardia abyssalis sp. nov. and Pseudonocardia oceani sp. nov., description and phylogenomic analysis of two novel actinomycetes isolated from the deep Southern Ocean.</title>
        <authorList>
            <person name="Parra J."/>
        </authorList>
    </citation>
    <scope>NUCLEOTIDE SEQUENCE [LARGE SCALE GENOMIC DNA]</scope>
    <source>
        <strain evidence="2 3">KRD-168</strain>
    </source>
</reference>
<dbReference type="PANTHER" id="PTHR30204">
    <property type="entry name" value="REDOX-CYCLING DRUG-SENSING TRANSCRIPTIONAL ACTIVATOR SOXR"/>
    <property type="match status" value="1"/>
</dbReference>
<dbReference type="PROSITE" id="PS50937">
    <property type="entry name" value="HTH_MERR_2"/>
    <property type="match status" value="1"/>
</dbReference>
<evidence type="ECO:0000313" key="3">
    <source>
        <dbReference type="Proteomes" id="UP000694287"/>
    </source>
</evidence>